<evidence type="ECO:0000313" key="3">
    <source>
        <dbReference type="Proteomes" id="UP000789706"/>
    </source>
</evidence>
<comment type="caution">
    <text evidence="2">The sequence shown here is derived from an EMBL/GenBank/DDBJ whole genome shotgun (WGS) entry which is preliminary data.</text>
</comment>
<sequence length="59" mass="7212">QDAKYSDKWVKNVFTQFQRWKLKSVQNINTHLNKKLKTYHGARPRNPTDNYFVNMDNQR</sequence>
<feature type="non-terminal residue" evidence="2">
    <location>
        <position position="59"/>
    </location>
</feature>
<protein>
    <submittedName>
        <fullName evidence="2">6360_t:CDS:1</fullName>
    </submittedName>
</protein>
<reference evidence="2" key="1">
    <citation type="submission" date="2021-06" db="EMBL/GenBank/DDBJ databases">
        <authorList>
            <person name="Kallberg Y."/>
            <person name="Tangrot J."/>
            <person name="Rosling A."/>
        </authorList>
    </citation>
    <scope>NUCLEOTIDE SEQUENCE</scope>
    <source>
        <strain evidence="2">AZ414A</strain>
    </source>
</reference>
<accession>A0A9N9H1M6</accession>
<feature type="compositionally biased region" description="Polar residues" evidence="1">
    <location>
        <begin position="47"/>
        <end position="59"/>
    </location>
</feature>
<dbReference type="AlphaFoldDB" id="A0A9N9H1M6"/>
<evidence type="ECO:0000256" key="1">
    <source>
        <dbReference type="SAM" id="MobiDB-lite"/>
    </source>
</evidence>
<keyword evidence="3" id="KW-1185">Reference proteome</keyword>
<name>A0A9N9H1M6_9GLOM</name>
<feature type="region of interest" description="Disordered" evidence="1">
    <location>
        <begin position="39"/>
        <end position="59"/>
    </location>
</feature>
<dbReference type="Proteomes" id="UP000789706">
    <property type="component" value="Unassembled WGS sequence"/>
</dbReference>
<gene>
    <name evidence="2" type="ORF">DEBURN_LOCUS11463</name>
</gene>
<dbReference type="EMBL" id="CAJVPK010006515">
    <property type="protein sequence ID" value="CAG8651264.1"/>
    <property type="molecule type" value="Genomic_DNA"/>
</dbReference>
<evidence type="ECO:0000313" key="2">
    <source>
        <dbReference type="EMBL" id="CAG8651264.1"/>
    </source>
</evidence>
<organism evidence="2 3">
    <name type="scientific">Diversispora eburnea</name>
    <dbReference type="NCBI Taxonomy" id="1213867"/>
    <lineage>
        <taxon>Eukaryota</taxon>
        <taxon>Fungi</taxon>
        <taxon>Fungi incertae sedis</taxon>
        <taxon>Mucoromycota</taxon>
        <taxon>Glomeromycotina</taxon>
        <taxon>Glomeromycetes</taxon>
        <taxon>Diversisporales</taxon>
        <taxon>Diversisporaceae</taxon>
        <taxon>Diversispora</taxon>
    </lineage>
</organism>
<proteinExistence type="predicted"/>